<feature type="region of interest" description="Disordered" evidence="1">
    <location>
        <begin position="168"/>
        <end position="208"/>
    </location>
</feature>
<keyword evidence="3" id="KW-1185">Reference proteome</keyword>
<evidence type="ECO:0000313" key="2">
    <source>
        <dbReference type="EMBL" id="PWA66167.1"/>
    </source>
</evidence>
<evidence type="ECO:0000313" key="3">
    <source>
        <dbReference type="Proteomes" id="UP000245207"/>
    </source>
</evidence>
<dbReference type="AlphaFoldDB" id="A0A2U1MY60"/>
<sequence length="433" mass="48597">MVENGHQHPPVMPPPMTIHQPLGAARGPAFPPAEQLLQLNYCIHSNPSWVYSASLVNIDVNGKQWVVLTPLPLLSQVKKKLKPSSKKVGFLSNHRRMNVVVTRARIQERLTRGTYFIGPTAMMANLIQAFMQQCASMQPMLRQMMILAPGISVTNDKKRQTALHKVADGHNLEPHVSTEKNPARPQRGHNSGYPSDSIITSSTNKKDGFSGRPCVVAFILATNTCKEVVALASVAGPFIGRVALASVAGPFIGRPRFREQMHFERQQISPKEVSMHGTKPTSPVLTRSFIEEPRILRPPRNWKYFVEAGAILVRLVRKKDLRYVAKATGALWCQFLLLTITSVSFIVRLPGWKDLLRFFRLCDKRKWILLVLDDVTGTVEHSPKLEQLTMSTEQVMKRMGSSPPRCEHKCYGCSPYEATQVSTTRDVRIQYSS</sequence>
<reference evidence="2 3" key="1">
    <citation type="journal article" date="2018" name="Mol. Plant">
        <title>The genome of Artemisia annua provides insight into the evolution of Asteraceae family and artemisinin biosynthesis.</title>
        <authorList>
            <person name="Shen Q."/>
            <person name="Zhang L."/>
            <person name="Liao Z."/>
            <person name="Wang S."/>
            <person name="Yan T."/>
            <person name="Shi P."/>
            <person name="Liu M."/>
            <person name="Fu X."/>
            <person name="Pan Q."/>
            <person name="Wang Y."/>
            <person name="Lv Z."/>
            <person name="Lu X."/>
            <person name="Zhang F."/>
            <person name="Jiang W."/>
            <person name="Ma Y."/>
            <person name="Chen M."/>
            <person name="Hao X."/>
            <person name="Li L."/>
            <person name="Tang Y."/>
            <person name="Lv G."/>
            <person name="Zhou Y."/>
            <person name="Sun X."/>
            <person name="Brodelius P.E."/>
            <person name="Rose J.K.C."/>
            <person name="Tang K."/>
        </authorList>
    </citation>
    <scope>NUCLEOTIDE SEQUENCE [LARGE SCALE GENOMIC DNA]</scope>
    <source>
        <strain evidence="3">cv. Huhao1</strain>
        <tissue evidence="2">Leaf</tissue>
    </source>
</reference>
<protein>
    <submittedName>
        <fullName evidence="2">Xanthine/uracil/vitamin C permease</fullName>
    </submittedName>
</protein>
<dbReference type="STRING" id="35608.A0A2U1MY60"/>
<accession>A0A2U1MY60</accession>
<dbReference type="EMBL" id="PKPP01004089">
    <property type="protein sequence ID" value="PWA66167.1"/>
    <property type="molecule type" value="Genomic_DNA"/>
</dbReference>
<dbReference type="Pfam" id="PF17181">
    <property type="entry name" value="EPF"/>
    <property type="match status" value="1"/>
</dbReference>
<feature type="compositionally biased region" description="Basic and acidic residues" evidence="1">
    <location>
        <begin position="168"/>
        <end position="182"/>
    </location>
</feature>
<comment type="caution">
    <text evidence="2">The sequence shown here is derived from an EMBL/GenBank/DDBJ whole genome shotgun (WGS) entry which is preliminary data.</text>
</comment>
<proteinExistence type="predicted"/>
<organism evidence="2 3">
    <name type="scientific">Artemisia annua</name>
    <name type="common">Sweet wormwood</name>
    <dbReference type="NCBI Taxonomy" id="35608"/>
    <lineage>
        <taxon>Eukaryota</taxon>
        <taxon>Viridiplantae</taxon>
        <taxon>Streptophyta</taxon>
        <taxon>Embryophyta</taxon>
        <taxon>Tracheophyta</taxon>
        <taxon>Spermatophyta</taxon>
        <taxon>Magnoliopsida</taxon>
        <taxon>eudicotyledons</taxon>
        <taxon>Gunneridae</taxon>
        <taxon>Pentapetalae</taxon>
        <taxon>asterids</taxon>
        <taxon>campanulids</taxon>
        <taxon>Asterales</taxon>
        <taxon>Asteraceae</taxon>
        <taxon>Asteroideae</taxon>
        <taxon>Anthemideae</taxon>
        <taxon>Artemisiinae</taxon>
        <taxon>Artemisia</taxon>
    </lineage>
</organism>
<dbReference type="Proteomes" id="UP000245207">
    <property type="component" value="Unassembled WGS sequence"/>
</dbReference>
<evidence type="ECO:0000256" key="1">
    <source>
        <dbReference type="SAM" id="MobiDB-lite"/>
    </source>
</evidence>
<gene>
    <name evidence="2" type="ORF">CTI12_AA329730</name>
</gene>
<name>A0A2U1MY60_ARTAN</name>
<feature type="region of interest" description="Disordered" evidence="1">
    <location>
        <begin position="1"/>
        <end position="24"/>
    </location>
</feature>
<feature type="compositionally biased region" description="Polar residues" evidence="1">
    <location>
        <begin position="188"/>
        <end position="203"/>
    </location>
</feature>